<reference evidence="5 6" key="1">
    <citation type="submission" date="2023-07" db="EMBL/GenBank/DDBJ databases">
        <title>Genomic Encyclopedia of Type Strains, Phase IV (KMG-IV): sequencing the most valuable type-strain genomes for metagenomic binning, comparative biology and taxonomic classification.</title>
        <authorList>
            <person name="Goeker M."/>
        </authorList>
    </citation>
    <scope>NUCLEOTIDE SEQUENCE [LARGE SCALE GENOMIC DNA]</scope>
    <source>
        <strain evidence="5 6">DSM 100301</strain>
    </source>
</reference>
<comment type="caution">
    <text evidence="5">The sequence shown here is derived from an EMBL/GenBank/DDBJ whole genome shotgun (WGS) entry which is preliminary data.</text>
</comment>
<dbReference type="EMBL" id="JAUSWH010000030">
    <property type="protein sequence ID" value="MDQ0458339.1"/>
    <property type="molecule type" value="Genomic_DNA"/>
</dbReference>
<name>A0ABU0IJE3_9HYPH</name>
<keyword evidence="3 5" id="KW-0269">Exonuclease</keyword>
<evidence type="ECO:0000256" key="2">
    <source>
        <dbReference type="ARBA" id="ARBA00022801"/>
    </source>
</evidence>
<keyword evidence="6" id="KW-1185">Reference proteome</keyword>
<dbReference type="Pfam" id="PF00929">
    <property type="entry name" value="RNase_T"/>
    <property type="match status" value="1"/>
</dbReference>
<dbReference type="SMART" id="SM00479">
    <property type="entry name" value="EXOIII"/>
    <property type="match status" value="1"/>
</dbReference>
<feature type="domain" description="Exonuclease" evidence="4">
    <location>
        <begin position="16"/>
        <end position="205"/>
    </location>
</feature>
<dbReference type="InterPro" id="IPR047201">
    <property type="entry name" value="ERI-1_3'hExo-like"/>
</dbReference>
<protein>
    <submittedName>
        <fullName evidence="5">Inhibitor of KinA sporulation pathway (Predicted exonuclease)</fullName>
    </submittedName>
</protein>
<keyword evidence="1" id="KW-0540">Nuclease</keyword>
<dbReference type="SUPFAM" id="SSF53098">
    <property type="entry name" value="Ribonuclease H-like"/>
    <property type="match status" value="1"/>
</dbReference>
<dbReference type="InterPro" id="IPR012337">
    <property type="entry name" value="RNaseH-like_sf"/>
</dbReference>
<keyword evidence="2" id="KW-0378">Hydrolase</keyword>
<dbReference type="InterPro" id="IPR036397">
    <property type="entry name" value="RNaseH_sf"/>
</dbReference>
<organism evidence="5 6">
    <name type="scientific">Rhizobium paknamense</name>
    <dbReference type="NCBI Taxonomy" id="1206817"/>
    <lineage>
        <taxon>Bacteria</taxon>
        <taxon>Pseudomonadati</taxon>
        <taxon>Pseudomonadota</taxon>
        <taxon>Alphaproteobacteria</taxon>
        <taxon>Hyphomicrobiales</taxon>
        <taxon>Rhizobiaceae</taxon>
        <taxon>Rhizobium/Agrobacterium group</taxon>
        <taxon>Rhizobium</taxon>
    </lineage>
</organism>
<dbReference type="RefSeq" id="WP_307160427.1">
    <property type="nucleotide sequence ID" value="NZ_JAUSWH010000030.1"/>
</dbReference>
<evidence type="ECO:0000256" key="1">
    <source>
        <dbReference type="ARBA" id="ARBA00022722"/>
    </source>
</evidence>
<dbReference type="PANTHER" id="PTHR23044">
    <property type="entry name" value="3'-5' EXONUCLEASE ERI1-RELATED"/>
    <property type="match status" value="1"/>
</dbReference>
<evidence type="ECO:0000313" key="5">
    <source>
        <dbReference type="EMBL" id="MDQ0458339.1"/>
    </source>
</evidence>
<proteinExistence type="predicted"/>
<evidence type="ECO:0000256" key="3">
    <source>
        <dbReference type="ARBA" id="ARBA00022839"/>
    </source>
</evidence>
<dbReference type="GO" id="GO:0004527">
    <property type="term" value="F:exonuclease activity"/>
    <property type="evidence" value="ECO:0007669"/>
    <property type="project" value="UniProtKB-KW"/>
</dbReference>
<dbReference type="PANTHER" id="PTHR23044:SF61">
    <property type="entry name" value="3'-5' EXORIBONUCLEASE 1-RELATED"/>
    <property type="match status" value="1"/>
</dbReference>
<dbReference type="InterPro" id="IPR051274">
    <property type="entry name" value="3-5_Exoribonuclease"/>
</dbReference>
<dbReference type="InterPro" id="IPR013520">
    <property type="entry name" value="Ribonucl_H"/>
</dbReference>
<gene>
    <name evidence="5" type="ORF">QO005_004700</name>
</gene>
<dbReference type="Gene3D" id="3.30.420.10">
    <property type="entry name" value="Ribonuclease H-like superfamily/Ribonuclease H"/>
    <property type="match status" value="1"/>
</dbReference>
<evidence type="ECO:0000313" key="6">
    <source>
        <dbReference type="Proteomes" id="UP001235269"/>
    </source>
</evidence>
<dbReference type="Proteomes" id="UP001235269">
    <property type="component" value="Unassembled WGS sequence"/>
</dbReference>
<evidence type="ECO:0000259" key="4">
    <source>
        <dbReference type="SMART" id="SM00479"/>
    </source>
</evidence>
<dbReference type="CDD" id="cd06133">
    <property type="entry name" value="ERI-1_3'hExo_like"/>
    <property type="match status" value="1"/>
</dbReference>
<accession>A0ABU0IJE3</accession>
<sequence length="208" mass="23543">MYRNESSVVSRRPNDEIVIFDTEFTTWEGALARRWMGPNEHREIIEIGAIRVSWPDGTILDEIRILVRPKLNPKLSPYCIKLTGISQDLLDIQGVQFQQALAMFCQFCGERISVSFGNDVGIISENIVINRCDSFTMYGKRSPGFVNIRPWITSSNWRTAGLDSGELWTVMGGSLPKKFDRSHASLSDCYSLLASLLYMRGQGEPLPF</sequence>